<evidence type="ECO:0000313" key="2">
    <source>
        <dbReference type="Proteomes" id="UP000005723"/>
    </source>
</evidence>
<evidence type="ECO:0000313" key="1">
    <source>
        <dbReference type="EMBL" id="EFE95329.1"/>
    </source>
</evidence>
<dbReference type="HOGENOM" id="CLU_3205190_0_0_6"/>
<accession>D4E4C0</accession>
<comment type="caution">
    <text evidence="1">The sequence shown here is derived from an EMBL/GenBank/DDBJ whole genome shotgun (WGS) entry which is preliminary data.</text>
</comment>
<name>D4E4C0_SEROD</name>
<dbReference type="STRING" id="667129.HMPREF0758_3020"/>
<proteinExistence type="predicted"/>
<keyword evidence="2" id="KW-1185">Reference proteome</keyword>
<protein>
    <submittedName>
        <fullName evidence="1">Uncharacterized protein</fullName>
    </submittedName>
</protein>
<reference evidence="1 2" key="1">
    <citation type="submission" date="2010-01" db="EMBL/GenBank/DDBJ databases">
        <authorList>
            <person name="Muzny D."/>
            <person name="Qin X."/>
            <person name="Deng J."/>
            <person name="Jiang H."/>
            <person name="Liu Y."/>
            <person name="Qu J."/>
            <person name="Song X.-Z."/>
            <person name="Zhang L."/>
            <person name="Thornton R."/>
            <person name="Coyle M."/>
            <person name="Francisco L."/>
            <person name="Jackson L."/>
            <person name="Javaid M."/>
            <person name="Korchina V."/>
            <person name="Kovar C."/>
            <person name="Mata R."/>
            <person name="Mathew T."/>
            <person name="Ngo R."/>
            <person name="Nguyen L."/>
            <person name="Nguyen N."/>
            <person name="Okwuonu G."/>
            <person name="Ongeri F."/>
            <person name="Pham C."/>
            <person name="Simmons D."/>
            <person name="Wilczek-Boney K."/>
            <person name="Hale W."/>
            <person name="Jakkamsetti A."/>
            <person name="Pham P."/>
            <person name="Ruth R."/>
            <person name="San Lucas F."/>
            <person name="Warren J."/>
            <person name="Zhang J."/>
            <person name="Zhao Z."/>
            <person name="Zhou C."/>
            <person name="Zhu D."/>
            <person name="Lee S."/>
            <person name="Bess C."/>
            <person name="Blankenburg K."/>
            <person name="Forbes L."/>
            <person name="Fu Q."/>
            <person name="Gubbala S."/>
            <person name="Hirani K."/>
            <person name="Jayaseelan J.C."/>
            <person name="Lara F."/>
            <person name="Munidasa M."/>
            <person name="Palculict T."/>
            <person name="Patil S."/>
            <person name="Pu L.-L."/>
            <person name="Saada N."/>
            <person name="Tang L."/>
            <person name="Weissenberger G."/>
            <person name="Zhu Y."/>
            <person name="Hemphill L."/>
            <person name="Shang Y."/>
            <person name="Youmans B."/>
            <person name="Ayvaz T."/>
            <person name="Ross M."/>
            <person name="Santibanez J."/>
            <person name="Aqrawi P."/>
            <person name="Gross S."/>
            <person name="Joshi V."/>
            <person name="Fowler G."/>
            <person name="Nazareth L."/>
            <person name="Reid J."/>
            <person name="Worley K."/>
            <person name="Petrosino J."/>
            <person name="Highlander S."/>
            <person name="Gibbs R."/>
        </authorList>
    </citation>
    <scope>NUCLEOTIDE SEQUENCE [LARGE SCALE GENOMIC DNA]</scope>
    <source>
        <strain evidence="1 2">DSM 4582</strain>
    </source>
</reference>
<dbReference type="Proteomes" id="UP000005723">
    <property type="component" value="Unassembled WGS sequence"/>
</dbReference>
<dbReference type="EMBL" id="ADBY01000048">
    <property type="protein sequence ID" value="EFE95329.1"/>
    <property type="molecule type" value="Genomic_DNA"/>
</dbReference>
<organism evidence="1 2">
    <name type="scientific">Serratia odorifera DSM 4582</name>
    <dbReference type="NCBI Taxonomy" id="667129"/>
    <lineage>
        <taxon>Bacteria</taxon>
        <taxon>Pseudomonadati</taxon>
        <taxon>Pseudomonadota</taxon>
        <taxon>Gammaproteobacteria</taxon>
        <taxon>Enterobacterales</taxon>
        <taxon>Yersiniaceae</taxon>
        <taxon>Serratia</taxon>
    </lineage>
</organism>
<dbReference type="AlphaFoldDB" id="D4E4C0"/>
<sequence length="45" mass="5186">MPDVWSSIRSLLNGTLGVCDKPYCRKMSKKTFYVVRNTLCETTDK</sequence>
<gene>
    <name evidence="1" type="ORF">HMPREF0758_3020</name>
</gene>